<evidence type="ECO:0000256" key="9">
    <source>
        <dbReference type="ARBA" id="ARBA00023136"/>
    </source>
</evidence>
<dbReference type="PANTHER" id="PTHR12313">
    <property type="entry name" value="E3 UBIQUITIN-PROTEIN LIGASE RNF5-RELATED"/>
    <property type="match status" value="1"/>
</dbReference>
<dbReference type="InterPro" id="IPR001841">
    <property type="entry name" value="Znf_RING"/>
</dbReference>
<evidence type="ECO:0000256" key="11">
    <source>
        <dbReference type="RuleBase" id="RU369090"/>
    </source>
</evidence>
<dbReference type="EMBL" id="JAUUTY010000005">
    <property type="protein sequence ID" value="KAK1625869.1"/>
    <property type="molecule type" value="Genomic_DNA"/>
</dbReference>
<organism evidence="14 15">
    <name type="scientific">Lolium multiflorum</name>
    <name type="common">Italian ryegrass</name>
    <name type="synonym">Lolium perenne subsp. multiflorum</name>
    <dbReference type="NCBI Taxonomy" id="4521"/>
    <lineage>
        <taxon>Eukaryota</taxon>
        <taxon>Viridiplantae</taxon>
        <taxon>Streptophyta</taxon>
        <taxon>Embryophyta</taxon>
        <taxon>Tracheophyta</taxon>
        <taxon>Spermatophyta</taxon>
        <taxon>Magnoliopsida</taxon>
        <taxon>Liliopsida</taxon>
        <taxon>Poales</taxon>
        <taxon>Poaceae</taxon>
        <taxon>BOP clade</taxon>
        <taxon>Pooideae</taxon>
        <taxon>Poodae</taxon>
        <taxon>Poeae</taxon>
        <taxon>Poeae Chloroplast Group 2 (Poeae type)</taxon>
        <taxon>Loliodinae</taxon>
        <taxon>Loliinae</taxon>
        <taxon>Lolium</taxon>
    </lineage>
</organism>
<dbReference type="GO" id="GO:0006511">
    <property type="term" value="P:ubiquitin-dependent protein catabolic process"/>
    <property type="evidence" value="ECO:0007669"/>
    <property type="project" value="UniProtKB-UniRule"/>
</dbReference>
<dbReference type="Proteomes" id="UP001231189">
    <property type="component" value="Unassembled WGS sequence"/>
</dbReference>
<sequence>MVINRKHSSSLWFHTRPSMVANVGESPSGRGSLACNIFFKLPQEPIVTLCGHLFCWPCLCKWLRIHSHSPKCPVCKAVVEEDKLVPLYGSNKDSVDPRSKNNVRGGLADITHQLTWHGQRPAMAPQAGPNRRPLTSMKIKRRRRLEGDDTSTACPRSDDPPQLEVRNQHTEGMTRSFYVVRLHPLVTLEIEGSRTFVSVQTRRYKWIVVVGSCHSIVFDTETEDVIHGPKLINGKECPVLVAVEDKIYALSSFPKVKGKLDFEPWFEVLDLSHATVVDGCLEDCAWEELPSPPCFLCQQDAQEFLCPHVVIVESYVVVGSYILMSIRLEISQTHIHSWGDDILADEFHWSKKATITLKTYQMEDNSLLQEDEPLKIAISEQPEQAFKIHTKSGGFISPAFLAILKT</sequence>
<comment type="subcellular location">
    <subcellularLocation>
        <location evidence="2">Endomembrane system</location>
    </subcellularLocation>
    <subcellularLocation>
        <location evidence="11">Endoplasmic reticulum membrane</location>
        <topology evidence="11">Single-pass type IV membrane protein</topology>
    </subcellularLocation>
</comment>
<name>A0AAD8RIW8_LOLMU</name>
<dbReference type="GO" id="GO:0005789">
    <property type="term" value="C:endoplasmic reticulum membrane"/>
    <property type="evidence" value="ECO:0007669"/>
    <property type="project" value="UniProtKB-SubCell"/>
</dbReference>
<comment type="caution">
    <text evidence="14">The sequence shown here is derived from an EMBL/GenBank/DDBJ whole genome shotgun (WGS) entry which is preliminary data.</text>
</comment>
<evidence type="ECO:0000256" key="1">
    <source>
        <dbReference type="ARBA" id="ARBA00000900"/>
    </source>
</evidence>
<keyword evidence="4 11" id="KW-0808">Transferase</keyword>
<evidence type="ECO:0000256" key="5">
    <source>
        <dbReference type="ARBA" id="ARBA00022723"/>
    </source>
</evidence>
<comment type="catalytic activity">
    <reaction evidence="1 11">
        <text>S-ubiquitinyl-[E2 ubiquitin-conjugating enzyme]-L-cysteine + [acceptor protein]-L-lysine = [E2 ubiquitin-conjugating enzyme]-L-cysteine + N(6)-ubiquitinyl-[acceptor protein]-L-lysine.</text>
        <dbReference type="EC" id="2.3.2.27"/>
    </reaction>
</comment>
<dbReference type="Gene3D" id="3.30.40.10">
    <property type="entry name" value="Zinc/RING finger domain, C3HC4 (zinc finger)"/>
    <property type="match status" value="1"/>
</dbReference>
<evidence type="ECO:0000313" key="14">
    <source>
        <dbReference type="EMBL" id="KAK1625869.1"/>
    </source>
</evidence>
<dbReference type="InterPro" id="IPR018957">
    <property type="entry name" value="Znf_C3HC4_RING-type"/>
</dbReference>
<dbReference type="InterPro" id="IPR017907">
    <property type="entry name" value="Znf_RING_CS"/>
</dbReference>
<keyword evidence="15" id="KW-1185">Reference proteome</keyword>
<dbReference type="PROSITE" id="PS00518">
    <property type="entry name" value="ZF_RING_1"/>
    <property type="match status" value="1"/>
</dbReference>
<evidence type="ECO:0000259" key="13">
    <source>
        <dbReference type="PROSITE" id="PS50089"/>
    </source>
</evidence>
<comment type="pathway">
    <text evidence="3 11">Protein modification; protein ubiquitination.</text>
</comment>
<reference evidence="14" key="1">
    <citation type="submission" date="2023-07" db="EMBL/GenBank/DDBJ databases">
        <title>A chromosome-level genome assembly of Lolium multiflorum.</title>
        <authorList>
            <person name="Chen Y."/>
            <person name="Copetti D."/>
            <person name="Kolliker R."/>
            <person name="Studer B."/>
        </authorList>
    </citation>
    <scope>NUCLEOTIDE SEQUENCE</scope>
    <source>
        <strain evidence="14">02402/16</strain>
        <tissue evidence="14">Leaf</tissue>
    </source>
</reference>
<evidence type="ECO:0000256" key="6">
    <source>
        <dbReference type="ARBA" id="ARBA00022771"/>
    </source>
</evidence>
<protein>
    <recommendedName>
        <fullName evidence="11">E3 ubiquitin-protein ligase RMA</fullName>
        <ecNumber evidence="11">2.3.2.27</ecNumber>
    </recommendedName>
    <alternativeName>
        <fullName evidence="11">Protein RING membrane-anchor</fullName>
    </alternativeName>
    <alternativeName>
        <fullName evidence="11">RING-type E3 ubiquitin transferase RMA</fullName>
    </alternativeName>
</protein>
<evidence type="ECO:0000256" key="12">
    <source>
        <dbReference type="SAM" id="MobiDB-lite"/>
    </source>
</evidence>
<dbReference type="InterPro" id="IPR012871">
    <property type="entry name" value="DUF1668_ORYSA"/>
</dbReference>
<keyword evidence="7 11" id="KW-0833">Ubl conjugation pathway</keyword>
<gene>
    <name evidence="14" type="ORF">QYE76_000184</name>
</gene>
<evidence type="ECO:0000256" key="4">
    <source>
        <dbReference type="ARBA" id="ARBA00022679"/>
    </source>
</evidence>
<dbReference type="InterPro" id="IPR045103">
    <property type="entry name" value="RNF5/RNF185-like"/>
</dbReference>
<dbReference type="PROSITE" id="PS50089">
    <property type="entry name" value="ZF_RING_2"/>
    <property type="match status" value="1"/>
</dbReference>
<proteinExistence type="predicted"/>
<dbReference type="InterPro" id="IPR013083">
    <property type="entry name" value="Znf_RING/FYVE/PHD"/>
</dbReference>
<evidence type="ECO:0000313" key="15">
    <source>
        <dbReference type="Proteomes" id="UP001231189"/>
    </source>
</evidence>
<evidence type="ECO:0000256" key="8">
    <source>
        <dbReference type="ARBA" id="ARBA00022833"/>
    </source>
</evidence>
<evidence type="ECO:0000256" key="3">
    <source>
        <dbReference type="ARBA" id="ARBA00004906"/>
    </source>
</evidence>
<keyword evidence="6 10" id="KW-0863">Zinc-finger</keyword>
<feature type="region of interest" description="Disordered" evidence="12">
    <location>
        <begin position="142"/>
        <end position="164"/>
    </location>
</feature>
<feature type="domain" description="RING-type" evidence="13">
    <location>
        <begin position="35"/>
        <end position="76"/>
    </location>
</feature>
<evidence type="ECO:0000256" key="10">
    <source>
        <dbReference type="PROSITE-ProRule" id="PRU00175"/>
    </source>
</evidence>
<dbReference type="Pfam" id="PF00097">
    <property type="entry name" value="zf-C3HC4"/>
    <property type="match status" value="1"/>
</dbReference>
<keyword evidence="11" id="KW-0256">Endoplasmic reticulum</keyword>
<comment type="domain">
    <text evidence="11">The RING-type zinc finger domain is responsible for E3 ligase activity.</text>
</comment>
<dbReference type="Pfam" id="PF07893">
    <property type="entry name" value="DUF1668"/>
    <property type="match status" value="1"/>
</dbReference>
<keyword evidence="8 11" id="KW-0862">Zinc</keyword>
<dbReference type="GO" id="GO:0008270">
    <property type="term" value="F:zinc ion binding"/>
    <property type="evidence" value="ECO:0007669"/>
    <property type="project" value="UniProtKB-KW"/>
</dbReference>
<dbReference type="SUPFAM" id="SSF57850">
    <property type="entry name" value="RING/U-box"/>
    <property type="match status" value="1"/>
</dbReference>
<evidence type="ECO:0000256" key="7">
    <source>
        <dbReference type="ARBA" id="ARBA00022786"/>
    </source>
</evidence>
<keyword evidence="5 11" id="KW-0479">Metal-binding</keyword>
<dbReference type="GO" id="GO:0061630">
    <property type="term" value="F:ubiquitin protein ligase activity"/>
    <property type="evidence" value="ECO:0007669"/>
    <property type="project" value="UniProtKB-UniRule"/>
</dbReference>
<dbReference type="EC" id="2.3.2.27" evidence="11"/>
<keyword evidence="9" id="KW-0472">Membrane</keyword>
<evidence type="ECO:0000256" key="2">
    <source>
        <dbReference type="ARBA" id="ARBA00004308"/>
    </source>
</evidence>
<dbReference type="AlphaFoldDB" id="A0AAD8RIW8"/>
<accession>A0AAD8RIW8</accession>
<comment type="function">
    <text evidence="11">E3 ubiquitin-protein ligase.</text>
</comment>